<organism evidence="2 3">
    <name type="scientific">Eumeta variegata</name>
    <name type="common">Bagworm moth</name>
    <name type="synonym">Eumeta japonica</name>
    <dbReference type="NCBI Taxonomy" id="151549"/>
    <lineage>
        <taxon>Eukaryota</taxon>
        <taxon>Metazoa</taxon>
        <taxon>Ecdysozoa</taxon>
        <taxon>Arthropoda</taxon>
        <taxon>Hexapoda</taxon>
        <taxon>Insecta</taxon>
        <taxon>Pterygota</taxon>
        <taxon>Neoptera</taxon>
        <taxon>Endopterygota</taxon>
        <taxon>Lepidoptera</taxon>
        <taxon>Glossata</taxon>
        <taxon>Ditrysia</taxon>
        <taxon>Tineoidea</taxon>
        <taxon>Psychidae</taxon>
        <taxon>Oiketicinae</taxon>
        <taxon>Eumeta</taxon>
    </lineage>
</organism>
<evidence type="ECO:0000256" key="1">
    <source>
        <dbReference type="SAM" id="MobiDB-lite"/>
    </source>
</evidence>
<sequence length="182" mass="19883">MQFTLDLRAGSKSESRTEPVSGSRATPGAGAVAGAGRRGQTEDVEEFNVSCGIGSSMLMPSSRSSSLVMSNFIKAEGKTGTMRWSRKSFLSTDDTVSVIILIPVSLSDFGIFRLLFNENPMEISSAENYLGCTQTNKRERHKNRERDLNGSCLEICPCKGQVIPAMPERAELQAEASYKQDF</sequence>
<accession>A0A4C1WIM7</accession>
<evidence type="ECO:0000313" key="2">
    <source>
        <dbReference type="EMBL" id="GBP51071.1"/>
    </source>
</evidence>
<dbReference type="AlphaFoldDB" id="A0A4C1WIM7"/>
<proteinExistence type="predicted"/>
<dbReference type="EMBL" id="BGZK01000573">
    <property type="protein sequence ID" value="GBP51071.1"/>
    <property type="molecule type" value="Genomic_DNA"/>
</dbReference>
<dbReference type="Proteomes" id="UP000299102">
    <property type="component" value="Unassembled WGS sequence"/>
</dbReference>
<keyword evidence="3" id="KW-1185">Reference proteome</keyword>
<gene>
    <name evidence="2" type="ORF">EVAR_87648_1</name>
</gene>
<comment type="caution">
    <text evidence="2">The sequence shown here is derived from an EMBL/GenBank/DDBJ whole genome shotgun (WGS) entry which is preliminary data.</text>
</comment>
<name>A0A4C1WIM7_EUMVA</name>
<reference evidence="2 3" key="1">
    <citation type="journal article" date="2019" name="Commun. Biol.">
        <title>The bagworm genome reveals a unique fibroin gene that provides high tensile strength.</title>
        <authorList>
            <person name="Kono N."/>
            <person name="Nakamura H."/>
            <person name="Ohtoshi R."/>
            <person name="Tomita M."/>
            <person name="Numata K."/>
            <person name="Arakawa K."/>
        </authorList>
    </citation>
    <scope>NUCLEOTIDE SEQUENCE [LARGE SCALE GENOMIC DNA]</scope>
</reference>
<protein>
    <submittedName>
        <fullName evidence="2">Uncharacterized protein</fullName>
    </submittedName>
</protein>
<feature type="region of interest" description="Disordered" evidence="1">
    <location>
        <begin position="1"/>
        <end position="39"/>
    </location>
</feature>
<evidence type="ECO:0000313" key="3">
    <source>
        <dbReference type="Proteomes" id="UP000299102"/>
    </source>
</evidence>